<dbReference type="Proteomes" id="UP000279029">
    <property type="component" value="Chromosome"/>
</dbReference>
<organism evidence="7 8">
    <name type="scientific">Petrocella atlantisensis</name>
    <dbReference type="NCBI Taxonomy" id="2173034"/>
    <lineage>
        <taxon>Bacteria</taxon>
        <taxon>Bacillati</taxon>
        <taxon>Bacillota</taxon>
        <taxon>Clostridia</taxon>
        <taxon>Lachnospirales</taxon>
        <taxon>Vallitaleaceae</taxon>
        <taxon>Petrocella</taxon>
    </lineage>
</organism>
<evidence type="ECO:0000256" key="5">
    <source>
        <dbReference type="HAMAP-Rule" id="MF_01197"/>
    </source>
</evidence>
<comment type="subcellular location">
    <subcellularLocation>
        <location evidence="5">Cytoplasm</location>
    </subcellularLocation>
    <text evidence="5">Localizes to the division site, in a FtsZ-dependent manner.</text>
</comment>
<dbReference type="InterPro" id="IPR007561">
    <property type="entry name" value="Cell_div_SepF/SepF-rel"/>
</dbReference>
<gene>
    <name evidence="5 7" type="primary">sepF</name>
    <name evidence="7" type="ORF">PATL70BA_0132</name>
</gene>
<keyword evidence="5" id="KW-0963">Cytoplasm</keyword>
<dbReference type="Gene3D" id="3.30.110.150">
    <property type="entry name" value="SepF-like protein"/>
    <property type="match status" value="1"/>
</dbReference>
<keyword evidence="8" id="KW-1185">Reference proteome</keyword>
<evidence type="ECO:0000313" key="7">
    <source>
        <dbReference type="EMBL" id="VDN45974.1"/>
    </source>
</evidence>
<dbReference type="PANTHER" id="PTHR35798">
    <property type="entry name" value="CELL DIVISION PROTEIN SEPF"/>
    <property type="match status" value="1"/>
</dbReference>
<evidence type="ECO:0000256" key="6">
    <source>
        <dbReference type="SAM" id="MobiDB-lite"/>
    </source>
</evidence>
<dbReference type="EMBL" id="LR130778">
    <property type="protein sequence ID" value="VDN45974.1"/>
    <property type="molecule type" value="Genomic_DNA"/>
</dbReference>
<dbReference type="RefSeq" id="WP_125135557.1">
    <property type="nucleotide sequence ID" value="NZ_LR130778.1"/>
</dbReference>
<sequence>MAKFIDKMMDMMKLNDYDDEQEDIDVREDYIQESAYRQTIKDNQGEQTRSFRSFSGGKDTPSASKVVNFQASVQMEVVVIQPESYDEAQDICDHIKSQRPVIINLENMERNVAQRIMDFVSGSCYTLNGNLQRVTNNIFIIAPENVDVAGDFREELKSNGIILPWKTQED</sequence>
<evidence type="ECO:0000256" key="1">
    <source>
        <dbReference type="ARBA" id="ARBA00022618"/>
    </source>
</evidence>
<name>A0A3P7NRZ4_9FIRM</name>
<keyword evidence="3 5" id="KW-0131">Cell cycle</keyword>
<dbReference type="Pfam" id="PF04472">
    <property type="entry name" value="SepF"/>
    <property type="match status" value="1"/>
</dbReference>
<dbReference type="InterPro" id="IPR023052">
    <property type="entry name" value="Cell_div_SepF"/>
</dbReference>
<proteinExistence type="inferred from homology"/>
<evidence type="ECO:0000256" key="3">
    <source>
        <dbReference type="ARBA" id="ARBA00023306"/>
    </source>
</evidence>
<dbReference type="HAMAP" id="MF_01197">
    <property type="entry name" value="SepF"/>
    <property type="match status" value="1"/>
</dbReference>
<dbReference type="InterPro" id="IPR038594">
    <property type="entry name" value="SepF-like_sf"/>
</dbReference>
<accession>A0A3P7NRZ4</accession>
<dbReference type="GO" id="GO:0005737">
    <property type="term" value="C:cytoplasm"/>
    <property type="evidence" value="ECO:0007669"/>
    <property type="project" value="UniProtKB-SubCell"/>
</dbReference>
<reference evidence="7 8" key="1">
    <citation type="submission" date="2018-09" db="EMBL/GenBank/DDBJ databases">
        <authorList>
            <person name="Postec A."/>
        </authorList>
    </citation>
    <scope>NUCLEOTIDE SEQUENCE [LARGE SCALE GENOMIC DNA]</scope>
    <source>
        <strain evidence="7">70B-A</strain>
    </source>
</reference>
<dbReference type="GO" id="GO:0000917">
    <property type="term" value="P:division septum assembly"/>
    <property type="evidence" value="ECO:0007669"/>
    <property type="project" value="UniProtKB-KW"/>
</dbReference>
<evidence type="ECO:0000256" key="2">
    <source>
        <dbReference type="ARBA" id="ARBA00023210"/>
    </source>
</evidence>
<keyword evidence="2 5" id="KW-0717">Septation</keyword>
<evidence type="ECO:0000256" key="4">
    <source>
        <dbReference type="ARBA" id="ARBA00044936"/>
    </source>
</evidence>
<dbReference type="AlphaFoldDB" id="A0A3P7NRZ4"/>
<keyword evidence="1 5" id="KW-0132">Cell division</keyword>
<evidence type="ECO:0000313" key="8">
    <source>
        <dbReference type="Proteomes" id="UP000279029"/>
    </source>
</evidence>
<dbReference type="PANTHER" id="PTHR35798:SF1">
    <property type="entry name" value="CELL DIVISION PROTEIN SEPF"/>
    <property type="match status" value="1"/>
</dbReference>
<protein>
    <recommendedName>
        <fullName evidence="5">Cell division protein SepF</fullName>
    </recommendedName>
</protein>
<dbReference type="GO" id="GO:0043093">
    <property type="term" value="P:FtsZ-dependent cytokinesis"/>
    <property type="evidence" value="ECO:0007669"/>
    <property type="project" value="UniProtKB-UniRule"/>
</dbReference>
<dbReference type="KEGG" id="cbar:PATL70BA_0132"/>
<comment type="function">
    <text evidence="4 5">Cell division protein that is part of the divisome complex and is recruited early to the Z-ring. Probably stimulates Z-ring formation, perhaps through the cross-linking of FtsZ protofilaments. Its function overlaps with FtsA.</text>
</comment>
<comment type="similarity">
    <text evidence="5">Belongs to the SepF family.</text>
</comment>
<comment type="subunit">
    <text evidence="5">Homodimer. Interacts with FtsZ.</text>
</comment>
<feature type="region of interest" description="Disordered" evidence="6">
    <location>
        <begin position="41"/>
        <end position="62"/>
    </location>
</feature>
<dbReference type="OrthoDB" id="9815206at2"/>